<evidence type="ECO:0000313" key="8">
    <source>
        <dbReference type="Proteomes" id="UP000518315"/>
    </source>
</evidence>
<dbReference type="InterPro" id="IPR036901">
    <property type="entry name" value="Asp/Orn_carbamoylTrfase_sf"/>
</dbReference>
<dbReference type="AlphaFoldDB" id="A0A427MDY1"/>
<organism evidence="6 7">
    <name type="scientific">Rhizobium pisi</name>
    <dbReference type="NCBI Taxonomy" id="574561"/>
    <lineage>
        <taxon>Bacteria</taxon>
        <taxon>Pseudomonadati</taxon>
        <taxon>Pseudomonadota</taxon>
        <taxon>Alphaproteobacteria</taxon>
        <taxon>Hyphomicrobiales</taxon>
        <taxon>Rhizobiaceae</taxon>
        <taxon>Rhizobium/Agrobacterium group</taxon>
        <taxon>Rhizobium</taxon>
    </lineage>
</organism>
<accession>A0A427MDY1</accession>
<comment type="caution">
    <text evidence="6">The sequence shown here is derived from an EMBL/GenBank/DDBJ whole genome shotgun (WGS) entry which is preliminary data.</text>
</comment>
<reference evidence="6 7" key="1">
    <citation type="submission" date="2018-11" db="EMBL/GenBank/DDBJ databases">
        <authorList>
            <person name="Huo Y."/>
        </authorList>
    </citation>
    <scope>NUCLEOTIDE SEQUENCE [LARGE SCALE GENOMIC DNA]</scope>
    <source>
        <strain evidence="6 7">DSM 30132</strain>
    </source>
</reference>
<dbReference type="PANTHER" id="PTHR45753">
    <property type="entry name" value="ORNITHINE CARBAMOYLTRANSFERASE, MITOCHONDRIAL"/>
    <property type="match status" value="1"/>
</dbReference>
<evidence type="ECO:0000313" key="6">
    <source>
        <dbReference type="EMBL" id="RSB66147.1"/>
    </source>
</evidence>
<protein>
    <submittedName>
        <fullName evidence="6">Ornithine carbamoyltransferase</fullName>
        <ecNumber evidence="5">2.1.3.3</ecNumber>
    </submittedName>
</protein>
<dbReference type="InterPro" id="IPR006131">
    <property type="entry name" value="Asp_carbamoyltransf_Asp/Orn-bd"/>
</dbReference>
<dbReference type="Proteomes" id="UP000277279">
    <property type="component" value="Unassembled WGS sequence"/>
</dbReference>
<sequence>MTGSARNFLEFHDIPEPGLRSIIARAGELAKAWDERAMSQSLAGKRVALIADDGGWRNTTAFDLGIQAMGGICVHVPIGFNAREETGDLAGYLGNWFDMLVIRTKELSTLKAVAAASPVPVINARTRSNHPCETLGDLAYIKSRRGSIDRLKVVGVAADAKILRSWVEASIALPIEVVQVYPERWHVRDSALLNERFRAGTDMSELLDADVVITDSWPGDAAGDELTGYRIGTDVLDRLPEDAIFLPCPPVTRGQEVTAGAMEHPLCRSRAAKAFLLHAQNALMEWVVTSAAQS</sequence>
<dbReference type="EMBL" id="RJJT01000021">
    <property type="protein sequence ID" value="RSB66147.1"/>
    <property type="molecule type" value="Genomic_DNA"/>
</dbReference>
<evidence type="ECO:0000259" key="3">
    <source>
        <dbReference type="Pfam" id="PF00185"/>
    </source>
</evidence>
<proteinExistence type="predicted"/>
<dbReference type="Pfam" id="PF02729">
    <property type="entry name" value="OTCace_N"/>
    <property type="match status" value="1"/>
</dbReference>
<dbReference type="GO" id="GO:0042450">
    <property type="term" value="P:L-arginine biosynthetic process via ornithine"/>
    <property type="evidence" value="ECO:0007669"/>
    <property type="project" value="TreeGrafter"/>
</dbReference>
<evidence type="ECO:0000313" key="5">
    <source>
        <dbReference type="EMBL" id="MBB3137560.1"/>
    </source>
</evidence>
<dbReference type="EMBL" id="JACHXH010000023">
    <property type="protein sequence ID" value="MBB3137560.1"/>
    <property type="molecule type" value="Genomic_DNA"/>
</dbReference>
<dbReference type="PANTHER" id="PTHR45753:SF3">
    <property type="entry name" value="ORNITHINE TRANSCARBAMYLASE, MITOCHONDRIAL"/>
    <property type="match status" value="1"/>
</dbReference>
<dbReference type="OrthoDB" id="9802587at2"/>
<feature type="domain" description="Aspartate/ornithine carbamoyltransferase carbamoyl-P binding" evidence="4">
    <location>
        <begin position="6"/>
        <end position="142"/>
    </location>
</feature>
<feature type="domain" description="Aspartate/ornithine carbamoyltransferase Asp/Orn-binding" evidence="3">
    <location>
        <begin position="158"/>
        <end position="286"/>
    </location>
</feature>
<keyword evidence="8" id="KW-1185">Reference proteome</keyword>
<dbReference type="GO" id="GO:0016597">
    <property type="term" value="F:amino acid binding"/>
    <property type="evidence" value="ECO:0007669"/>
    <property type="project" value="InterPro"/>
</dbReference>
<gene>
    <name evidence="6" type="ORF">EFD55_25540</name>
    <name evidence="5" type="ORF">FHS26_005322</name>
</gene>
<dbReference type="SUPFAM" id="SSF53671">
    <property type="entry name" value="Aspartate/ornithine carbamoyltransferase"/>
    <property type="match status" value="1"/>
</dbReference>
<evidence type="ECO:0000313" key="7">
    <source>
        <dbReference type="Proteomes" id="UP000277279"/>
    </source>
</evidence>
<keyword evidence="2 6" id="KW-0808">Transferase</keyword>
<dbReference type="EC" id="2.1.3.3" evidence="5"/>
<dbReference type="Gene3D" id="3.40.50.1370">
    <property type="entry name" value="Aspartate/ornithine carbamoyltransferase"/>
    <property type="match status" value="2"/>
</dbReference>
<dbReference type="GO" id="GO:0004585">
    <property type="term" value="F:ornithine carbamoyltransferase activity"/>
    <property type="evidence" value="ECO:0007669"/>
    <property type="project" value="UniProtKB-EC"/>
</dbReference>
<name>A0A427MDY1_9HYPH</name>
<dbReference type="InterPro" id="IPR006132">
    <property type="entry name" value="Asp/Orn_carbamoyltranf_P-bd"/>
</dbReference>
<evidence type="ECO:0000256" key="2">
    <source>
        <dbReference type="ARBA" id="ARBA00022679"/>
    </source>
</evidence>
<evidence type="ECO:0000259" key="4">
    <source>
        <dbReference type="Pfam" id="PF02729"/>
    </source>
</evidence>
<dbReference type="RefSeq" id="WP_125848641.1">
    <property type="nucleotide sequence ID" value="NZ_JACHXH010000023.1"/>
</dbReference>
<dbReference type="GO" id="GO:0019240">
    <property type="term" value="P:citrulline biosynthetic process"/>
    <property type="evidence" value="ECO:0007669"/>
    <property type="project" value="TreeGrafter"/>
</dbReference>
<reference evidence="5 8" key="2">
    <citation type="submission" date="2020-08" db="EMBL/GenBank/DDBJ databases">
        <title>Genomic Encyclopedia of Type Strains, Phase III (KMG-III): the genomes of soil and plant-associated and newly described type strains.</title>
        <authorList>
            <person name="Whitman W."/>
        </authorList>
    </citation>
    <scope>NUCLEOTIDE SEQUENCE [LARGE SCALE GENOMIC DNA]</scope>
    <source>
        <strain evidence="5 8">CECT 4113</strain>
    </source>
</reference>
<evidence type="ECO:0000256" key="1">
    <source>
        <dbReference type="ARBA" id="ARBA00003822"/>
    </source>
</evidence>
<comment type="function">
    <text evidence="1">Reversibly catalyzes the transfer of the carbamoyl group from carbamoyl phosphate (CP) to the N(epsilon) atom of ornithine (ORN) to produce L-citrulline.</text>
</comment>
<dbReference type="Proteomes" id="UP000518315">
    <property type="component" value="Unassembled WGS sequence"/>
</dbReference>
<dbReference type="Pfam" id="PF00185">
    <property type="entry name" value="OTCace"/>
    <property type="match status" value="1"/>
</dbReference>